<feature type="signal peptide" evidence="1">
    <location>
        <begin position="1"/>
        <end position="21"/>
    </location>
</feature>
<keyword evidence="1" id="KW-0732">Signal</keyword>
<evidence type="ECO:0000313" key="3">
    <source>
        <dbReference type="Proteomes" id="UP000235881"/>
    </source>
</evidence>
<comment type="caution">
    <text evidence="2">The sequence shown here is derived from an EMBL/GenBank/DDBJ whole genome shotgun (WGS) entry which is preliminary data.</text>
</comment>
<dbReference type="Proteomes" id="UP000235881">
    <property type="component" value="Unassembled WGS sequence"/>
</dbReference>
<feature type="chain" id="PRO_5034023997" evidence="1">
    <location>
        <begin position="22"/>
        <end position="131"/>
    </location>
</feature>
<sequence>MNIQSWLLGSLFAGLALTAQAQDAPAAADNSAAWQQHWQQMQEYRQAWQAAKTPQERQKLQAEHWQSMQSGMGMMGGCPMAGGPGMGMKGGKGMMGGGMMGAPTKEMLDLRIQHMEQMLEQMRSHRQMLDQ</sequence>
<name>A0A8E2U139_9GAMM</name>
<dbReference type="RefSeq" id="WP_008569907.1">
    <property type="nucleotide sequence ID" value="NZ_CP065721.1"/>
</dbReference>
<organism evidence="2 3">
    <name type="scientific">Stutzerimonas degradans</name>
    <dbReference type="NCBI Taxonomy" id="2968968"/>
    <lineage>
        <taxon>Bacteria</taxon>
        <taxon>Pseudomonadati</taxon>
        <taxon>Pseudomonadota</taxon>
        <taxon>Gammaproteobacteria</taxon>
        <taxon>Pseudomonadales</taxon>
        <taxon>Pseudomonadaceae</taxon>
        <taxon>Stutzerimonas</taxon>
    </lineage>
</organism>
<protein>
    <submittedName>
        <fullName evidence="2">Uncharacterized protein</fullName>
    </submittedName>
</protein>
<proteinExistence type="predicted"/>
<gene>
    <name evidence="2" type="ORF">CXK95_12280</name>
</gene>
<dbReference type="EMBL" id="POUK01000004">
    <property type="protein sequence ID" value="PNF76180.1"/>
    <property type="molecule type" value="Genomic_DNA"/>
</dbReference>
<accession>A0A8E2U139</accession>
<evidence type="ECO:0000313" key="2">
    <source>
        <dbReference type="EMBL" id="PNF76180.1"/>
    </source>
</evidence>
<reference evidence="2 3" key="1">
    <citation type="submission" date="2018-01" db="EMBL/GenBank/DDBJ databases">
        <title>Denitrification phenotypes of diverse strains of Pseudomonas stutzeri.</title>
        <authorList>
            <person name="Milligan D.A."/>
            <person name="Bergaust L."/>
            <person name="Bakken L.R."/>
            <person name="Frostegard A."/>
        </authorList>
    </citation>
    <scope>NUCLEOTIDE SEQUENCE [LARGE SCALE GENOMIC DNA]</scope>
    <source>
        <strain evidence="2 3">DSM 50238</strain>
    </source>
</reference>
<evidence type="ECO:0000256" key="1">
    <source>
        <dbReference type="SAM" id="SignalP"/>
    </source>
</evidence>
<dbReference type="AlphaFoldDB" id="A0A8E2U139"/>
<keyword evidence="3" id="KW-1185">Reference proteome</keyword>